<gene>
    <name evidence="1" type="ORF">EG349_04270</name>
    <name evidence="2" type="ORF">EG353_02290</name>
</gene>
<evidence type="ECO:0000313" key="4">
    <source>
        <dbReference type="Proteomes" id="UP000281741"/>
    </source>
</evidence>
<dbReference type="Proteomes" id="UP000274073">
    <property type="component" value="Chromosome"/>
</dbReference>
<evidence type="ECO:0000313" key="2">
    <source>
        <dbReference type="EMBL" id="AZA94459.1"/>
    </source>
</evidence>
<sequence>MAEKTITVASSHIPQVAAGKYRINVKSENEILTASSSIDFIVSGFVSQIPQTEIISVYPPKEGQGNYAGAFPMVQFVRSSLPWDFEFKAEGERIPYLFLTLFEEDELDQESGSTDSAKITVKNGNTSNLDPLYQKDKEFRYLEVPKSRMHLLPDAYEMRHLAHVRIQVDQQNNGNSPWQTSVVLSKRMAFPGKKYSAFVCSYLTRSGNTFRLSGEKTDLLMILYQWQFETFVNNAYQFNDLKFSGLYKQTAARKSKSENPVLYGEDELFAFLAKNKSRFGSILNDINSGEKKRTEILSLFKYEGKTLKGLLDELTFSEIGYHKNLMGNKWIEEVIGLGKIPLLHHLKSGGKVVSWYQGPFVRSGHHVVFKGFSEVAEEGIDLGENIPDHSEKMIFYNKDTNMLDLGYAAAWQLGRLMVMNNVKVLQEIKKWKHQLRLNELILSQNQEYGPINLPVDYSIRQLPDLIRNFIISTVKFVDFPYYYLFPDETILPEGSLRYFKLDNAWMLSMLFGIFSIGSDFTIRDFKRYVLHNSSFKEVFDYKIAYSGFALHSEIIPNWPQLHIETNNITDLEYTTDLTTTVRLYILKGSFNKISLFMKDENAHFSIDFPNQNTANKDKDGLLSFARENKDTIYTVSGFEKNIYKNRMPFDLLFRQPKVVFTIT</sequence>
<dbReference type="EMBL" id="CP033912">
    <property type="protein sequence ID" value="AZA94459.1"/>
    <property type="molecule type" value="Genomic_DNA"/>
</dbReference>
<evidence type="ECO:0000313" key="1">
    <source>
        <dbReference type="EMBL" id="AZA86051.1"/>
    </source>
</evidence>
<organism evidence="1 3">
    <name type="scientific">Chryseobacterium shandongense</name>
    <dbReference type="NCBI Taxonomy" id="1493872"/>
    <lineage>
        <taxon>Bacteria</taxon>
        <taxon>Pseudomonadati</taxon>
        <taxon>Bacteroidota</taxon>
        <taxon>Flavobacteriia</taxon>
        <taxon>Flavobacteriales</taxon>
        <taxon>Weeksellaceae</taxon>
        <taxon>Chryseobacterium group</taxon>
        <taxon>Chryseobacterium</taxon>
    </lineage>
</organism>
<accession>A0AAD0Y969</accession>
<protein>
    <submittedName>
        <fullName evidence="1">Uncharacterized protein</fullName>
    </submittedName>
</protein>
<keyword evidence="4" id="KW-1185">Reference proteome</keyword>
<dbReference type="EMBL" id="CP033915">
    <property type="protein sequence ID" value="AZA86051.1"/>
    <property type="molecule type" value="Genomic_DNA"/>
</dbReference>
<dbReference type="Proteomes" id="UP000281741">
    <property type="component" value="Chromosome"/>
</dbReference>
<evidence type="ECO:0000313" key="3">
    <source>
        <dbReference type="Proteomes" id="UP000274073"/>
    </source>
</evidence>
<reference evidence="3 4" key="1">
    <citation type="submission" date="2018-11" db="EMBL/GenBank/DDBJ databases">
        <title>Proposal to divide the Flavobacteriaceae and reorganize its genera based on Amino Acid Identity values calculated from whole genome sequences.</title>
        <authorList>
            <person name="Nicholson A.C."/>
            <person name="Gulvik C.A."/>
            <person name="Whitney A.M."/>
            <person name="Humrighouse B.W."/>
            <person name="Bell M."/>
            <person name="Holmes B."/>
            <person name="Steigerwalt A.G."/>
            <person name="Villarma A."/>
            <person name="Sheth M."/>
            <person name="Batra D."/>
            <person name="Pryor J."/>
            <person name="Bernardet J.-F."/>
            <person name="Hugo C."/>
            <person name="Kampfer P."/>
            <person name="Newman J."/>
            <person name="McQuiston J.R."/>
        </authorList>
    </citation>
    <scope>NUCLEOTIDE SEQUENCE [LARGE SCALE GENOMIC DNA]</scope>
    <source>
        <strain evidence="1 3">G0207</strain>
        <strain evidence="2 4">H5143</strain>
    </source>
</reference>
<name>A0AAD0Y969_9FLAO</name>
<dbReference type="AlphaFoldDB" id="A0AAD0Y969"/>
<proteinExistence type="predicted"/>
<dbReference type="RefSeq" id="WP_123853779.1">
    <property type="nucleotide sequence ID" value="NZ_CP033912.1"/>
</dbReference>